<name>A0A1B7Y9Q5_COLHI</name>
<feature type="region of interest" description="Disordered" evidence="1">
    <location>
        <begin position="1"/>
        <end position="26"/>
    </location>
</feature>
<evidence type="ECO:0000313" key="3">
    <source>
        <dbReference type="Proteomes" id="UP000092177"/>
    </source>
</evidence>
<evidence type="ECO:0000256" key="1">
    <source>
        <dbReference type="SAM" id="MobiDB-lite"/>
    </source>
</evidence>
<organism evidence="2 3">
    <name type="scientific">Colletotrichum higginsianum (strain IMI 349063)</name>
    <name type="common">Crucifer anthracnose fungus</name>
    <dbReference type="NCBI Taxonomy" id="759273"/>
    <lineage>
        <taxon>Eukaryota</taxon>
        <taxon>Fungi</taxon>
        <taxon>Dikarya</taxon>
        <taxon>Ascomycota</taxon>
        <taxon>Pezizomycotina</taxon>
        <taxon>Sordariomycetes</taxon>
        <taxon>Hypocreomycetidae</taxon>
        <taxon>Glomerellales</taxon>
        <taxon>Glomerellaceae</taxon>
        <taxon>Colletotrichum</taxon>
        <taxon>Colletotrichum destructivum species complex</taxon>
    </lineage>
</organism>
<dbReference type="KEGG" id="chig:CH63R_07485"/>
<dbReference type="Proteomes" id="UP000092177">
    <property type="component" value="Chromosome 5"/>
</dbReference>
<dbReference type="AlphaFoldDB" id="A0A1B7Y9Q5"/>
<feature type="region of interest" description="Disordered" evidence="1">
    <location>
        <begin position="134"/>
        <end position="155"/>
    </location>
</feature>
<protein>
    <submittedName>
        <fullName evidence="2">Uncharacterized protein</fullName>
    </submittedName>
</protein>
<accession>A0A1B7Y9Q5</accession>
<proteinExistence type="predicted"/>
<feature type="compositionally biased region" description="Basic and acidic residues" evidence="1">
    <location>
        <begin position="1"/>
        <end position="19"/>
    </location>
</feature>
<keyword evidence="3" id="KW-1185">Reference proteome</keyword>
<dbReference type="VEuPathDB" id="FungiDB:CH63R_07485"/>
<dbReference type="EMBL" id="LTAN01000005">
    <property type="protein sequence ID" value="OBR08720.1"/>
    <property type="molecule type" value="Genomic_DNA"/>
</dbReference>
<sequence>MHAEASSRKQETRFPDRGHQGQGRNYKVRYSTDIRIDCIPNLYLARSHHEYFTLAPAAVHSVQCPPAELQGIAAETETSRRALKHVLSAIHCDLKSTASPVKILKRAREPLGSLIPPALRRLGGSVTFESPQTVHCEPLPQPPRQLKVPPSPGGRSMVVGREEPHHMGRFSKSPGPTCAHAGAAFGSSPVHHTQPGCEHDHSGRAQRTYGPVFGSTSPPHRASCQSADTAAWFLDHSCSYLANAELLEFGLSDNTLGGRRRPGLLAEATTLIYVGPNITLPPIQSGSPQAAKRRHGIVLLFPPSARQTTAITSWLTPLDLPQ</sequence>
<dbReference type="GeneID" id="28866567"/>
<gene>
    <name evidence="2" type="ORF">CH63R_07485</name>
</gene>
<evidence type="ECO:0000313" key="2">
    <source>
        <dbReference type="EMBL" id="OBR08720.1"/>
    </source>
</evidence>
<comment type="caution">
    <text evidence="2">The sequence shown here is derived from an EMBL/GenBank/DDBJ whole genome shotgun (WGS) entry which is preliminary data.</text>
</comment>
<dbReference type="RefSeq" id="XP_018157238.1">
    <property type="nucleotide sequence ID" value="XM_018302460.1"/>
</dbReference>
<reference evidence="3" key="1">
    <citation type="journal article" date="2017" name="BMC Genomics">
        <title>Gapless genome assembly of Colletotrichum higginsianum reveals chromosome structure and association of transposable elements with secondary metabolite gene clusters.</title>
        <authorList>
            <person name="Dallery J.-F."/>
            <person name="Lapalu N."/>
            <person name="Zampounis A."/>
            <person name="Pigne S."/>
            <person name="Luyten I."/>
            <person name="Amselem J."/>
            <person name="Wittenberg A.H.J."/>
            <person name="Zhou S."/>
            <person name="de Queiroz M.V."/>
            <person name="Robin G.P."/>
            <person name="Auger A."/>
            <person name="Hainaut M."/>
            <person name="Henrissat B."/>
            <person name="Kim K.-T."/>
            <person name="Lee Y.-H."/>
            <person name="Lespinet O."/>
            <person name="Schwartz D.C."/>
            <person name="Thon M.R."/>
            <person name="O'Connell R.J."/>
        </authorList>
    </citation>
    <scope>NUCLEOTIDE SEQUENCE [LARGE SCALE GENOMIC DNA]</scope>
    <source>
        <strain evidence="3">IMI 349063</strain>
    </source>
</reference>